<dbReference type="Proteomes" id="UP000326396">
    <property type="component" value="Linkage Group LG18"/>
</dbReference>
<dbReference type="OrthoDB" id="10617813at2759"/>
<gene>
    <name evidence="1" type="ORF">E3N88_18763</name>
</gene>
<sequence>MANQEDQIRDYRRLQRLRNNVQRWVPTGRFNRTIESQIDPEAELRISQARRSRLDGTLSLRFAGYKAVRETGESSRQASQDNEDEELIMREMAAAVILERFIDFDLLRSLHFMKPRLPVEIREEIYKRKQITLPIRRIQKKEIQ</sequence>
<name>A0A5N6NPA6_9ASTR</name>
<proteinExistence type="predicted"/>
<evidence type="ECO:0000313" key="1">
    <source>
        <dbReference type="EMBL" id="KAD4982092.1"/>
    </source>
</evidence>
<dbReference type="AlphaFoldDB" id="A0A5N6NPA6"/>
<accession>A0A5N6NPA6</accession>
<evidence type="ECO:0000313" key="2">
    <source>
        <dbReference type="Proteomes" id="UP000326396"/>
    </source>
</evidence>
<protein>
    <submittedName>
        <fullName evidence="1">Uncharacterized protein</fullName>
    </submittedName>
</protein>
<organism evidence="1 2">
    <name type="scientific">Mikania micrantha</name>
    <name type="common">bitter vine</name>
    <dbReference type="NCBI Taxonomy" id="192012"/>
    <lineage>
        <taxon>Eukaryota</taxon>
        <taxon>Viridiplantae</taxon>
        <taxon>Streptophyta</taxon>
        <taxon>Embryophyta</taxon>
        <taxon>Tracheophyta</taxon>
        <taxon>Spermatophyta</taxon>
        <taxon>Magnoliopsida</taxon>
        <taxon>eudicotyledons</taxon>
        <taxon>Gunneridae</taxon>
        <taxon>Pentapetalae</taxon>
        <taxon>asterids</taxon>
        <taxon>campanulids</taxon>
        <taxon>Asterales</taxon>
        <taxon>Asteraceae</taxon>
        <taxon>Asteroideae</taxon>
        <taxon>Heliantheae alliance</taxon>
        <taxon>Eupatorieae</taxon>
        <taxon>Mikania</taxon>
    </lineage>
</organism>
<comment type="caution">
    <text evidence="1">The sequence shown here is derived from an EMBL/GenBank/DDBJ whole genome shotgun (WGS) entry which is preliminary data.</text>
</comment>
<dbReference type="EMBL" id="SZYD01000010">
    <property type="protein sequence ID" value="KAD4982092.1"/>
    <property type="molecule type" value="Genomic_DNA"/>
</dbReference>
<reference evidence="1 2" key="1">
    <citation type="submission" date="2019-05" db="EMBL/GenBank/DDBJ databases">
        <title>Mikania micrantha, genome provides insights into the molecular mechanism of rapid growth.</title>
        <authorList>
            <person name="Liu B."/>
        </authorList>
    </citation>
    <scope>NUCLEOTIDE SEQUENCE [LARGE SCALE GENOMIC DNA]</scope>
    <source>
        <strain evidence="1">NLD-2019</strain>
        <tissue evidence="1">Leaf</tissue>
    </source>
</reference>
<keyword evidence="2" id="KW-1185">Reference proteome</keyword>